<evidence type="ECO:0000313" key="3">
    <source>
        <dbReference type="EMBL" id="CEJ90112.1"/>
    </source>
</evidence>
<dbReference type="AlphaFoldDB" id="A0A0A1TJY3"/>
<keyword evidence="4" id="KW-1185">Reference proteome</keyword>
<dbReference type="Proteomes" id="UP000039046">
    <property type="component" value="Unassembled WGS sequence"/>
</dbReference>
<dbReference type="SUPFAM" id="SSF48403">
    <property type="entry name" value="Ankyrin repeat"/>
    <property type="match status" value="1"/>
</dbReference>
<gene>
    <name evidence="3" type="ORF">VHEMI05916</name>
</gene>
<reference evidence="3 4" key="1">
    <citation type="journal article" date="2015" name="Genome Announc.">
        <title>Draft Genome Sequence and Gene Annotation of the Entomopathogenic Fungus Verticillium hemipterigenum.</title>
        <authorList>
            <person name="Horn F."/>
            <person name="Habel A."/>
            <person name="Scharf D.H."/>
            <person name="Dworschak J."/>
            <person name="Brakhage A.A."/>
            <person name="Guthke R."/>
            <person name="Hertweck C."/>
            <person name="Linde J."/>
        </authorList>
    </citation>
    <scope>NUCLEOTIDE SEQUENCE [LARGE SCALE GENOMIC DNA]</scope>
</reference>
<organism evidence="3 4">
    <name type="scientific">[Torrubiella] hemipterigena</name>
    <dbReference type="NCBI Taxonomy" id="1531966"/>
    <lineage>
        <taxon>Eukaryota</taxon>
        <taxon>Fungi</taxon>
        <taxon>Dikarya</taxon>
        <taxon>Ascomycota</taxon>
        <taxon>Pezizomycotina</taxon>
        <taxon>Sordariomycetes</taxon>
        <taxon>Hypocreomycetidae</taxon>
        <taxon>Hypocreales</taxon>
        <taxon>Clavicipitaceae</taxon>
        <taxon>Clavicipitaceae incertae sedis</taxon>
        <taxon>'Torrubiella' clade</taxon>
    </lineage>
</organism>
<dbReference type="HOGENOM" id="CLU_734002_0_0_1"/>
<dbReference type="SMART" id="SM00248">
    <property type="entry name" value="ANK"/>
    <property type="match status" value="5"/>
</dbReference>
<evidence type="ECO:0000256" key="1">
    <source>
        <dbReference type="ARBA" id="ARBA00022737"/>
    </source>
</evidence>
<evidence type="ECO:0000313" key="4">
    <source>
        <dbReference type="Proteomes" id="UP000039046"/>
    </source>
</evidence>
<dbReference type="InterPro" id="IPR036770">
    <property type="entry name" value="Ankyrin_rpt-contain_sf"/>
</dbReference>
<dbReference type="STRING" id="1531966.A0A0A1TJY3"/>
<name>A0A0A1TJY3_9HYPO</name>
<protein>
    <submittedName>
        <fullName evidence="3">Uncharacterized protein</fullName>
    </submittedName>
</protein>
<dbReference type="EMBL" id="CDHN01000003">
    <property type="protein sequence ID" value="CEJ90112.1"/>
    <property type="molecule type" value="Genomic_DNA"/>
</dbReference>
<dbReference type="Gene3D" id="1.25.40.20">
    <property type="entry name" value="Ankyrin repeat-containing domain"/>
    <property type="match status" value="2"/>
</dbReference>
<evidence type="ECO:0000256" key="2">
    <source>
        <dbReference type="ARBA" id="ARBA00023043"/>
    </source>
</evidence>
<dbReference type="InterPro" id="IPR002110">
    <property type="entry name" value="Ankyrin_rpt"/>
</dbReference>
<accession>A0A0A1TJY3</accession>
<keyword evidence="2" id="KW-0040">ANK repeat</keyword>
<dbReference type="PANTHER" id="PTHR24198:SF165">
    <property type="entry name" value="ANKYRIN REPEAT-CONTAINING PROTEIN-RELATED"/>
    <property type="match status" value="1"/>
</dbReference>
<dbReference type="PANTHER" id="PTHR24198">
    <property type="entry name" value="ANKYRIN REPEAT AND PROTEIN KINASE DOMAIN-CONTAINING PROTEIN"/>
    <property type="match status" value="1"/>
</dbReference>
<keyword evidence="1" id="KW-0677">Repeat</keyword>
<proteinExistence type="predicted"/>
<sequence>MARLFMAINLGHLDVLDEVLNEPKVIQDLLSLRAFDEHPLHSACSISSIDVIKRLLRVSAVGLNAWPGSPQRHCLNDAARNHERPEVTSFLLESGAKWTPPNSVYCRPVLTAIEHGNPTAARILIDAGLPSNFDDIYWDIALKNLCNRVNRSSVDMSVIENLVDLIPLAHLLEASVKTGCIDIVEYLLKTQRDRISEVMSTIMSFVDYESSHSPALDIVKLLAAAGAPFCLLSDTRLSTPAHRAAARGDKALLEYVYDKPLKGMTPYRYYNDLLAVSGTPEILQHLLDIGFDVYTLDERGYPPLLQMLGDWSWELKDTSTFIGLLRILLDCGADPSFTAIDCSTAVTRCFWFDHYGESYARPLEIFELLFEHERRHS</sequence>